<dbReference type="STRING" id="151549.A0A4C1V0Z1"/>
<organism evidence="1 2">
    <name type="scientific">Eumeta variegata</name>
    <name type="common">Bagworm moth</name>
    <name type="synonym">Eumeta japonica</name>
    <dbReference type="NCBI Taxonomy" id="151549"/>
    <lineage>
        <taxon>Eukaryota</taxon>
        <taxon>Metazoa</taxon>
        <taxon>Ecdysozoa</taxon>
        <taxon>Arthropoda</taxon>
        <taxon>Hexapoda</taxon>
        <taxon>Insecta</taxon>
        <taxon>Pterygota</taxon>
        <taxon>Neoptera</taxon>
        <taxon>Endopterygota</taxon>
        <taxon>Lepidoptera</taxon>
        <taxon>Glossata</taxon>
        <taxon>Ditrysia</taxon>
        <taxon>Tineoidea</taxon>
        <taxon>Psychidae</taxon>
        <taxon>Oiketicinae</taxon>
        <taxon>Eumeta</taxon>
    </lineage>
</organism>
<dbReference type="AlphaFoldDB" id="A0A4C1V0Z1"/>
<evidence type="ECO:0000313" key="1">
    <source>
        <dbReference type="EMBL" id="GBP32180.1"/>
    </source>
</evidence>
<reference evidence="1 2" key="1">
    <citation type="journal article" date="2019" name="Commun. Biol.">
        <title>The bagworm genome reveals a unique fibroin gene that provides high tensile strength.</title>
        <authorList>
            <person name="Kono N."/>
            <person name="Nakamura H."/>
            <person name="Ohtoshi R."/>
            <person name="Tomita M."/>
            <person name="Numata K."/>
            <person name="Arakawa K."/>
        </authorList>
    </citation>
    <scope>NUCLEOTIDE SEQUENCE [LARGE SCALE GENOMIC DNA]</scope>
</reference>
<name>A0A4C1V0Z1_EUMVA</name>
<comment type="caution">
    <text evidence="1">The sequence shown here is derived from an EMBL/GenBank/DDBJ whole genome shotgun (WGS) entry which is preliminary data.</text>
</comment>
<gene>
    <name evidence="1" type="ORF">EVAR_27603_1</name>
</gene>
<accession>A0A4C1V0Z1</accession>
<protein>
    <submittedName>
        <fullName evidence="1">Uncharacterized protein</fullName>
    </submittedName>
</protein>
<sequence length="298" mass="34171">MDYLRQEHAKKVTVKRQPNSIDYRETQINSQNLMLLGSTVTLIDEQVANRIGAKRRRETLHVSSVGGNETTDEGSRVIRVKIKGLFSPNMRYMTAWTMRNLKLVPHRAERATAAACFHLKDIAETYRLLDPTGLSSTWMLHQFITADKYYLHYLRPFDYSDDELNGIVKRNFDIESHGMAPRKANHDPKEKALSLFDSTSINNLFKNGYADPVPNKSTPESLWYLPHFAVTYSQKKKVRLIFDAAAHTNGRCLKDAMFSLLGVPVRFRQGCVAVSADIKKIFLRVKVRKKDRDSLHSL</sequence>
<dbReference type="PANTHER" id="PTHR47331">
    <property type="entry name" value="PHD-TYPE DOMAIN-CONTAINING PROTEIN"/>
    <property type="match status" value="1"/>
</dbReference>
<dbReference type="EMBL" id="BGZK01000256">
    <property type="protein sequence ID" value="GBP32180.1"/>
    <property type="molecule type" value="Genomic_DNA"/>
</dbReference>
<evidence type="ECO:0000313" key="2">
    <source>
        <dbReference type="Proteomes" id="UP000299102"/>
    </source>
</evidence>
<dbReference type="Proteomes" id="UP000299102">
    <property type="component" value="Unassembled WGS sequence"/>
</dbReference>
<dbReference type="OrthoDB" id="6434680at2759"/>
<keyword evidence="2" id="KW-1185">Reference proteome</keyword>
<proteinExistence type="predicted"/>